<evidence type="ECO:0000313" key="3">
    <source>
        <dbReference type="EMBL" id="CAF3901092.1"/>
    </source>
</evidence>
<reference evidence="1" key="1">
    <citation type="submission" date="2021-02" db="EMBL/GenBank/DDBJ databases">
        <authorList>
            <person name="Nowell W R."/>
        </authorList>
    </citation>
    <scope>NUCLEOTIDE SEQUENCE</scope>
</reference>
<dbReference type="EMBL" id="CAJOAZ010002163">
    <property type="protein sequence ID" value="CAF3901092.1"/>
    <property type="molecule type" value="Genomic_DNA"/>
</dbReference>
<dbReference type="AlphaFoldDB" id="A0A813XWE0"/>
<evidence type="ECO:0000313" key="2">
    <source>
        <dbReference type="EMBL" id="CAF0871680.1"/>
    </source>
</evidence>
<dbReference type="Proteomes" id="UP000663860">
    <property type="component" value="Unassembled WGS sequence"/>
</dbReference>
<dbReference type="Proteomes" id="UP000663845">
    <property type="component" value="Unassembled WGS sequence"/>
</dbReference>
<dbReference type="EMBL" id="CAJNOG010000062">
    <property type="protein sequence ID" value="CAF0871252.1"/>
    <property type="molecule type" value="Genomic_DNA"/>
</dbReference>
<evidence type="ECO:0000313" key="1">
    <source>
        <dbReference type="EMBL" id="CAF0871252.1"/>
    </source>
</evidence>
<protein>
    <submittedName>
        <fullName evidence="1">Uncharacterized protein</fullName>
    </submittedName>
</protein>
<name>A0A813XWE0_9BILA</name>
<dbReference type="Proteomes" id="UP000663868">
    <property type="component" value="Unassembled WGS sequence"/>
</dbReference>
<evidence type="ECO:0000313" key="4">
    <source>
        <dbReference type="EMBL" id="CAF4217445.1"/>
    </source>
</evidence>
<sequence>MLRTLNINDLTIYTDVRDIDNSYQLNGSYLVVSLCFYTNQRRYSGKEINESLLTFTITYIRSRTFEHIDNIQFV</sequence>
<dbReference type="EMBL" id="CAJOBB010010937">
    <property type="protein sequence ID" value="CAF4253205.1"/>
    <property type="molecule type" value="Genomic_DNA"/>
</dbReference>
<comment type="caution">
    <text evidence="1">The sequence shown here is derived from an EMBL/GenBank/DDBJ whole genome shotgun (WGS) entry which is preliminary data.</text>
</comment>
<dbReference type="EMBL" id="CAJOAY010010176">
    <property type="protein sequence ID" value="CAF4217445.1"/>
    <property type="molecule type" value="Genomic_DNA"/>
</dbReference>
<gene>
    <name evidence="2" type="ORF">IZO911_LOCUS10691</name>
    <name evidence="1" type="ORF">JYZ213_LOCUS8970</name>
    <name evidence="5" type="ORF">KXQ929_LOCUS42923</name>
    <name evidence="4" type="ORF">OKA104_LOCUS41856</name>
    <name evidence="3" type="ORF">OXD698_LOCUS23949</name>
</gene>
<evidence type="ECO:0000313" key="5">
    <source>
        <dbReference type="EMBL" id="CAF4253205.1"/>
    </source>
</evidence>
<organism evidence="1 6">
    <name type="scientific">Adineta steineri</name>
    <dbReference type="NCBI Taxonomy" id="433720"/>
    <lineage>
        <taxon>Eukaryota</taxon>
        <taxon>Metazoa</taxon>
        <taxon>Spiralia</taxon>
        <taxon>Gnathifera</taxon>
        <taxon>Rotifera</taxon>
        <taxon>Eurotatoria</taxon>
        <taxon>Bdelloidea</taxon>
        <taxon>Adinetida</taxon>
        <taxon>Adinetidae</taxon>
        <taxon>Adineta</taxon>
    </lineage>
</organism>
<dbReference type="Proteomes" id="UP000663844">
    <property type="component" value="Unassembled WGS sequence"/>
</dbReference>
<dbReference type="EMBL" id="CAJNOE010000078">
    <property type="protein sequence ID" value="CAF0871680.1"/>
    <property type="molecule type" value="Genomic_DNA"/>
</dbReference>
<evidence type="ECO:0000313" key="6">
    <source>
        <dbReference type="Proteomes" id="UP000663845"/>
    </source>
</evidence>
<dbReference type="Proteomes" id="UP000663881">
    <property type="component" value="Unassembled WGS sequence"/>
</dbReference>
<proteinExistence type="predicted"/>
<accession>A0A813XWE0</accession>